<dbReference type="Gene3D" id="1.10.10.60">
    <property type="entry name" value="Homeodomain-like"/>
    <property type="match status" value="2"/>
</dbReference>
<dbReference type="InterPro" id="IPR003313">
    <property type="entry name" value="AraC-bd"/>
</dbReference>
<proteinExistence type="predicted"/>
<keyword evidence="7" id="KW-1185">Reference proteome</keyword>
<evidence type="ECO:0000256" key="1">
    <source>
        <dbReference type="ARBA" id="ARBA00023015"/>
    </source>
</evidence>
<dbReference type="CDD" id="cd06124">
    <property type="entry name" value="cupin_NimR-like_N"/>
    <property type="match status" value="1"/>
</dbReference>
<keyword evidence="1" id="KW-0805">Transcription regulation</keyword>
<dbReference type="Pfam" id="PF02311">
    <property type="entry name" value="AraC_binding"/>
    <property type="match status" value="1"/>
</dbReference>
<gene>
    <name evidence="6" type="ORF">ORQ98_24125</name>
</gene>
<dbReference type="PANTHER" id="PTHR11019:SF199">
    <property type="entry name" value="HTH-TYPE TRANSCRIPTIONAL REGULATOR NIMR"/>
    <property type="match status" value="1"/>
</dbReference>
<dbReference type="PROSITE" id="PS00041">
    <property type="entry name" value="HTH_ARAC_FAMILY_1"/>
    <property type="match status" value="1"/>
</dbReference>
<evidence type="ECO:0000313" key="7">
    <source>
        <dbReference type="Proteomes" id="UP001528823"/>
    </source>
</evidence>
<dbReference type="InterPro" id="IPR014710">
    <property type="entry name" value="RmlC-like_jellyroll"/>
</dbReference>
<comment type="caution">
    <text evidence="6">The sequence shown here is derived from an EMBL/GenBank/DDBJ whole genome shotgun (WGS) entry which is preliminary data.</text>
</comment>
<dbReference type="InterPro" id="IPR020449">
    <property type="entry name" value="Tscrpt_reg_AraC-type_HTH"/>
</dbReference>
<keyword evidence="4" id="KW-0804">Transcription</keyword>
<evidence type="ECO:0000313" key="6">
    <source>
        <dbReference type="EMBL" id="MDE1465053.1"/>
    </source>
</evidence>
<feature type="domain" description="HTH araC/xylS-type" evidence="5">
    <location>
        <begin position="149"/>
        <end position="246"/>
    </location>
</feature>
<keyword evidence="2" id="KW-0238">DNA-binding</keyword>
<evidence type="ECO:0000256" key="2">
    <source>
        <dbReference type="ARBA" id="ARBA00023125"/>
    </source>
</evidence>
<dbReference type="SUPFAM" id="SSF51182">
    <property type="entry name" value="RmlC-like cupins"/>
    <property type="match status" value="1"/>
</dbReference>
<dbReference type="SUPFAM" id="SSF46689">
    <property type="entry name" value="Homeodomain-like"/>
    <property type="match status" value="1"/>
</dbReference>
<dbReference type="Pfam" id="PF12833">
    <property type="entry name" value="HTH_18"/>
    <property type="match status" value="1"/>
</dbReference>
<dbReference type="InterPro" id="IPR018060">
    <property type="entry name" value="HTH_AraC"/>
</dbReference>
<evidence type="ECO:0000256" key="4">
    <source>
        <dbReference type="ARBA" id="ARBA00023163"/>
    </source>
</evidence>
<dbReference type="PRINTS" id="PR00032">
    <property type="entry name" value="HTHARAC"/>
</dbReference>
<evidence type="ECO:0000259" key="5">
    <source>
        <dbReference type="PROSITE" id="PS01124"/>
    </source>
</evidence>
<dbReference type="Proteomes" id="UP001528823">
    <property type="component" value="Unassembled WGS sequence"/>
</dbReference>
<protein>
    <submittedName>
        <fullName evidence="6">Helix-turn-helix transcriptional regulator</fullName>
    </submittedName>
</protein>
<dbReference type="SMART" id="SM00342">
    <property type="entry name" value="HTH_ARAC"/>
    <property type="match status" value="1"/>
</dbReference>
<reference evidence="6 7" key="1">
    <citation type="submission" date="2022-11" db="EMBL/GenBank/DDBJ databases">
        <title>Spartinivicinus poritis sp. nov., isolated from scleractinian coral Porites lutea.</title>
        <authorList>
            <person name="Zhang G."/>
            <person name="Cai L."/>
            <person name="Wei Q."/>
        </authorList>
    </citation>
    <scope>NUCLEOTIDE SEQUENCE [LARGE SCALE GENOMIC DNA]</scope>
    <source>
        <strain evidence="6 7">A2-2</strain>
    </source>
</reference>
<accession>A0ABT5UFD0</accession>
<dbReference type="PANTHER" id="PTHR11019">
    <property type="entry name" value="HTH-TYPE TRANSCRIPTIONAL REGULATOR NIMR"/>
    <property type="match status" value="1"/>
</dbReference>
<dbReference type="InterPro" id="IPR009057">
    <property type="entry name" value="Homeodomain-like_sf"/>
</dbReference>
<keyword evidence="3" id="KW-0010">Activator</keyword>
<name>A0ABT5UFD0_9GAMM</name>
<dbReference type="Gene3D" id="2.60.120.10">
    <property type="entry name" value="Jelly Rolls"/>
    <property type="match status" value="1"/>
</dbReference>
<dbReference type="RefSeq" id="WP_274691364.1">
    <property type="nucleotide sequence ID" value="NZ_JAPMOU010000050.1"/>
</dbReference>
<dbReference type="PROSITE" id="PS01124">
    <property type="entry name" value="HTH_ARAC_FAMILY_2"/>
    <property type="match status" value="1"/>
</dbReference>
<dbReference type="EMBL" id="JAPMOU010000050">
    <property type="protein sequence ID" value="MDE1465053.1"/>
    <property type="molecule type" value="Genomic_DNA"/>
</dbReference>
<evidence type="ECO:0000256" key="3">
    <source>
        <dbReference type="ARBA" id="ARBA00023159"/>
    </source>
</evidence>
<sequence length="249" mass="27782">MSDDLDFSIQTVIRDKARHTPSHSHAEGQIFAIFSGLMTVTTHAGVWSMPPGRLGWVPPHCTHSAEIHVPINGFSIHISQSNSLQLPNQPTVIATSALMKALTERLVIAMKENTIGSPEYRILEVLIDEMIRAQQEPLLLPMPESECLTKMALAIINEPSNNLSLDEWAEKVNMSRRTLTRHFKAETGLSFGQWRLQARLHYALQLLSEGSSVTQVAFELGYNSVSAFIHSFKKVLGVTPSGYFNEINY</sequence>
<organism evidence="6 7">
    <name type="scientific">Spartinivicinus poritis</name>
    <dbReference type="NCBI Taxonomy" id="2994640"/>
    <lineage>
        <taxon>Bacteria</taxon>
        <taxon>Pseudomonadati</taxon>
        <taxon>Pseudomonadota</taxon>
        <taxon>Gammaproteobacteria</taxon>
        <taxon>Oceanospirillales</taxon>
        <taxon>Zooshikellaceae</taxon>
        <taxon>Spartinivicinus</taxon>
    </lineage>
</organism>
<dbReference type="InterPro" id="IPR011051">
    <property type="entry name" value="RmlC_Cupin_sf"/>
</dbReference>
<dbReference type="InterPro" id="IPR018062">
    <property type="entry name" value="HTH_AraC-typ_CS"/>
</dbReference>